<organism evidence="8 9">
    <name type="scientific">Subtercola boreus</name>
    <dbReference type="NCBI Taxonomy" id="120213"/>
    <lineage>
        <taxon>Bacteria</taxon>
        <taxon>Bacillati</taxon>
        <taxon>Actinomycetota</taxon>
        <taxon>Actinomycetes</taxon>
        <taxon>Micrococcales</taxon>
        <taxon>Microbacteriaceae</taxon>
        <taxon>Subtercola</taxon>
    </lineage>
</organism>
<gene>
    <name evidence="8" type="ORF">B7R22_14270</name>
</gene>
<keyword evidence="3 5" id="KW-0862">Zinc</keyword>
<sequence length="344" mass="36280">MRRRVKVSAPGVVEVIEEAVPELRSDEALVSLRVAGVCGSDIHGMHGSHPTMKPPYFPGHEVVGVIEALGAEATGFSVGQLVTPEPTLPCGYCKMCSTGRSNICENLEFFGCGFREGGMADLFTVRASRLHIIPEGFDLRMAFLIEPLSTPLHAIRLAGDIRDKAVVIIGCGTIGLLMLAAAKAHGARRIVMTDVLGSKREGALRLGADAVVDSGDADVADAVRAQLGETADVVFDCVSIQPTVISAIEMVQRGGIVVTVGVPSRPVQIPLFVLQDRQVRLQGSATYVREDYVRAIEIIAAGGVDAAHMITSTYPLEEAAEAFAAAAGGDQIKVLIVQDGVELG</sequence>
<dbReference type="GO" id="GO:0016491">
    <property type="term" value="F:oxidoreductase activity"/>
    <property type="evidence" value="ECO:0007669"/>
    <property type="project" value="UniProtKB-KW"/>
</dbReference>
<evidence type="ECO:0000256" key="5">
    <source>
        <dbReference type="RuleBase" id="RU361277"/>
    </source>
</evidence>
<evidence type="ECO:0000313" key="8">
    <source>
        <dbReference type="EMBL" id="RFA13167.1"/>
    </source>
</evidence>
<dbReference type="InterPro" id="IPR020843">
    <property type="entry name" value="ER"/>
</dbReference>
<evidence type="ECO:0000256" key="3">
    <source>
        <dbReference type="ARBA" id="ARBA00022833"/>
    </source>
</evidence>
<dbReference type="GO" id="GO:0008270">
    <property type="term" value="F:zinc ion binding"/>
    <property type="evidence" value="ECO:0007669"/>
    <property type="project" value="InterPro"/>
</dbReference>
<evidence type="ECO:0000256" key="4">
    <source>
        <dbReference type="ARBA" id="ARBA00023002"/>
    </source>
</evidence>
<evidence type="ECO:0000259" key="7">
    <source>
        <dbReference type="SMART" id="SM00829"/>
    </source>
</evidence>
<reference evidence="8 9" key="1">
    <citation type="submission" date="2017-04" db="EMBL/GenBank/DDBJ databases">
        <title>Comparative genome analysis of Subtercola boreus.</title>
        <authorList>
            <person name="Cho Y.-J."/>
            <person name="Cho A."/>
            <person name="Kim O.-S."/>
            <person name="Lee J.-I."/>
        </authorList>
    </citation>
    <scope>NUCLEOTIDE SEQUENCE [LARGE SCALE GENOMIC DNA]</scope>
    <source>
        <strain evidence="8 9">P27479</strain>
    </source>
</reference>
<dbReference type="SMART" id="SM00829">
    <property type="entry name" value="PKS_ER"/>
    <property type="match status" value="1"/>
</dbReference>
<dbReference type="Gene3D" id="3.40.50.720">
    <property type="entry name" value="NAD(P)-binding Rossmann-like Domain"/>
    <property type="match status" value="1"/>
</dbReference>
<evidence type="ECO:0000256" key="2">
    <source>
        <dbReference type="ARBA" id="ARBA00022723"/>
    </source>
</evidence>
<dbReference type="EMBL" id="NBXB01000037">
    <property type="protein sequence ID" value="RFA13167.1"/>
    <property type="molecule type" value="Genomic_DNA"/>
</dbReference>
<keyword evidence="6" id="KW-0812">Transmembrane</keyword>
<evidence type="ECO:0000256" key="1">
    <source>
        <dbReference type="ARBA" id="ARBA00001947"/>
    </source>
</evidence>
<comment type="cofactor">
    <cofactor evidence="1 5">
        <name>Zn(2+)</name>
        <dbReference type="ChEBI" id="CHEBI:29105"/>
    </cofactor>
</comment>
<dbReference type="InterPro" id="IPR050129">
    <property type="entry name" value="Zn_alcohol_dh"/>
</dbReference>
<accession>A0A3E0VWE6</accession>
<dbReference type="SUPFAM" id="SSF50129">
    <property type="entry name" value="GroES-like"/>
    <property type="match status" value="1"/>
</dbReference>
<dbReference type="SUPFAM" id="SSF51735">
    <property type="entry name" value="NAD(P)-binding Rossmann-fold domains"/>
    <property type="match status" value="1"/>
</dbReference>
<keyword evidence="6" id="KW-1133">Transmembrane helix</keyword>
<dbReference type="InterPro" id="IPR013149">
    <property type="entry name" value="ADH-like_C"/>
</dbReference>
<dbReference type="InterPro" id="IPR013154">
    <property type="entry name" value="ADH-like_N"/>
</dbReference>
<dbReference type="PANTHER" id="PTHR43401">
    <property type="entry name" value="L-THREONINE 3-DEHYDROGENASE"/>
    <property type="match status" value="1"/>
</dbReference>
<proteinExistence type="inferred from homology"/>
<comment type="caution">
    <text evidence="8">The sequence shown here is derived from an EMBL/GenBank/DDBJ whole genome shotgun (WGS) entry which is preliminary data.</text>
</comment>
<dbReference type="Pfam" id="PF00107">
    <property type="entry name" value="ADH_zinc_N"/>
    <property type="match status" value="1"/>
</dbReference>
<keyword evidence="4" id="KW-0560">Oxidoreductase</keyword>
<dbReference type="InterPro" id="IPR011032">
    <property type="entry name" value="GroES-like_sf"/>
</dbReference>
<feature type="domain" description="Enoyl reductase (ER)" evidence="7">
    <location>
        <begin position="11"/>
        <end position="336"/>
    </location>
</feature>
<dbReference type="Gene3D" id="3.90.180.10">
    <property type="entry name" value="Medium-chain alcohol dehydrogenases, catalytic domain"/>
    <property type="match status" value="1"/>
</dbReference>
<protein>
    <submittedName>
        <fullName evidence="8">Alcohol dehydrogenase</fullName>
    </submittedName>
</protein>
<dbReference type="OrthoDB" id="9797931at2"/>
<dbReference type="Proteomes" id="UP000256541">
    <property type="component" value="Unassembled WGS sequence"/>
</dbReference>
<dbReference type="PROSITE" id="PS00059">
    <property type="entry name" value="ADH_ZINC"/>
    <property type="match status" value="1"/>
</dbReference>
<keyword evidence="6" id="KW-0472">Membrane</keyword>
<dbReference type="PANTHER" id="PTHR43401:SF2">
    <property type="entry name" value="L-THREONINE 3-DEHYDROGENASE"/>
    <property type="match status" value="1"/>
</dbReference>
<dbReference type="InterPro" id="IPR002328">
    <property type="entry name" value="ADH_Zn_CS"/>
</dbReference>
<comment type="similarity">
    <text evidence="5">Belongs to the zinc-containing alcohol dehydrogenase family.</text>
</comment>
<keyword evidence="2 5" id="KW-0479">Metal-binding</keyword>
<dbReference type="InterPro" id="IPR036291">
    <property type="entry name" value="NAD(P)-bd_dom_sf"/>
</dbReference>
<evidence type="ECO:0000313" key="9">
    <source>
        <dbReference type="Proteomes" id="UP000256541"/>
    </source>
</evidence>
<dbReference type="AlphaFoldDB" id="A0A3E0VWE6"/>
<feature type="transmembrane region" description="Helical" evidence="6">
    <location>
        <begin position="165"/>
        <end position="182"/>
    </location>
</feature>
<name>A0A3E0VWE6_9MICO</name>
<dbReference type="Pfam" id="PF08240">
    <property type="entry name" value="ADH_N"/>
    <property type="match status" value="1"/>
</dbReference>
<evidence type="ECO:0000256" key="6">
    <source>
        <dbReference type="SAM" id="Phobius"/>
    </source>
</evidence>